<keyword evidence="2" id="KW-1185">Reference proteome</keyword>
<sequence>MNFYDKVTGHDLTKLQRAYDQRIAQLPQDYQSAWRQLNQEIWQFTDFSGRNLYPILADVVGLFEESAAEGLAVSAVIGSSLNNFITELAHVEGAKDYRDKLRAQLNQTIAKKLAKEETR</sequence>
<reference evidence="2" key="1">
    <citation type="journal article" date="2019" name="Int. J. Syst. Evol. Microbiol.">
        <title>The Global Catalogue of Microorganisms (GCM) 10K type strain sequencing project: providing services to taxonomists for standard genome sequencing and annotation.</title>
        <authorList>
            <consortium name="The Broad Institute Genomics Platform"/>
            <consortium name="The Broad Institute Genome Sequencing Center for Infectious Disease"/>
            <person name="Wu L."/>
            <person name="Ma J."/>
        </authorList>
    </citation>
    <scope>NUCLEOTIDE SEQUENCE [LARGE SCALE GENOMIC DNA]</scope>
    <source>
        <strain evidence="2">CCM 8897</strain>
    </source>
</reference>
<dbReference type="Pfam" id="PF06304">
    <property type="entry name" value="DUF1048"/>
    <property type="match status" value="1"/>
</dbReference>
<dbReference type="Proteomes" id="UP001596310">
    <property type="component" value="Unassembled WGS sequence"/>
</dbReference>
<dbReference type="SUPFAM" id="SSF158560">
    <property type="entry name" value="BH3980-like"/>
    <property type="match status" value="1"/>
</dbReference>
<comment type="caution">
    <text evidence="1">The sequence shown here is derived from an EMBL/GenBank/DDBJ whole genome shotgun (WGS) entry which is preliminary data.</text>
</comment>
<dbReference type="InterPro" id="IPR008316">
    <property type="entry name" value="UCP029876"/>
</dbReference>
<gene>
    <name evidence="1" type="ORF">ACFQHW_11400</name>
</gene>
<dbReference type="Gene3D" id="1.10.1900.10">
    <property type="entry name" value="c-terminal domain of poly(a) binding protein"/>
    <property type="match status" value="1"/>
</dbReference>
<evidence type="ECO:0000313" key="1">
    <source>
        <dbReference type="EMBL" id="MFC6316171.1"/>
    </source>
</evidence>
<organism evidence="1 2">
    <name type="scientific">Lapidilactobacillus achengensis</name>
    <dbReference type="NCBI Taxonomy" id="2486000"/>
    <lineage>
        <taxon>Bacteria</taxon>
        <taxon>Bacillati</taxon>
        <taxon>Bacillota</taxon>
        <taxon>Bacilli</taxon>
        <taxon>Lactobacillales</taxon>
        <taxon>Lactobacillaceae</taxon>
        <taxon>Lapidilactobacillus</taxon>
    </lineage>
</organism>
<evidence type="ECO:0000313" key="2">
    <source>
        <dbReference type="Proteomes" id="UP001596310"/>
    </source>
</evidence>
<name>A0ABW1UT44_9LACO</name>
<dbReference type="EMBL" id="JBHSSM010000024">
    <property type="protein sequence ID" value="MFC6316171.1"/>
    <property type="molecule type" value="Genomic_DNA"/>
</dbReference>
<accession>A0ABW1UT44</accession>
<proteinExistence type="predicted"/>
<dbReference type="RefSeq" id="WP_125597083.1">
    <property type="nucleotide sequence ID" value="NZ_JBHSSM010000024.1"/>
</dbReference>
<protein>
    <submittedName>
        <fullName evidence="1">DUF1048 domain-containing protein</fullName>
    </submittedName>
</protein>